<dbReference type="InterPro" id="IPR004565">
    <property type="entry name" value="OM_lipoprot_LolB"/>
</dbReference>
<evidence type="ECO:0000313" key="14">
    <source>
        <dbReference type="Proteomes" id="UP000008332"/>
    </source>
</evidence>
<dbReference type="RefSeq" id="WP_011463956.1">
    <property type="nucleotide sequence ID" value="NC_007908.1"/>
</dbReference>
<dbReference type="OrthoDB" id="5296388at2"/>
<evidence type="ECO:0000256" key="10">
    <source>
        <dbReference type="ARBA" id="ARBA00023186"/>
    </source>
</evidence>
<dbReference type="HOGENOM" id="CLU_092816_4_0_4"/>
<organism evidence="13 14">
    <name type="scientific">Albidiferax ferrireducens (strain ATCC BAA-621 / DSM 15236 / T118)</name>
    <name type="common">Rhodoferax ferrireducens</name>
    <dbReference type="NCBI Taxonomy" id="338969"/>
    <lineage>
        <taxon>Bacteria</taxon>
        <taxon>Pseudomonadati</taxon>
        <taxon>Pseudomonadota</taxon>
        <taxon>Betaproteobacteria</taxon>
        <taxon>Burkholderiales</taxon>
        <taxon>Comamonadaceae</taxon>
        <taxon>Rhodoferax</taxon>
    </lineage>
</organism>
<evidence type="ECO:0000256" key="3">
    <source>
        <dbReference type="ARBA" id="ARBA00011245"/>
    </source>
</evidence>
<evidence type="ECO:0000256" key="9">
    <source>
        <dbReference type="ARBA" id="ARBA00023139"/>
    </source>
</evidence>
<keyword evidence="8" id="KW-0472">Membrane</keyword>
<dbReference type="Proteomes" id="UP000008332">
    <property type="component" value="Chromosome"/>
</dbReference>
<evidence type="ECO:0000313" key="13">
    <source>
        <dbReference type="EMBL" id="ABD69388.1"/>
    </source>
</evidence>
<sequence>MRRGITGFAAVFFAIVFIAGCAVPTRVSTTNQSERSIWRGRLAVRVESDQAQSQPQAFAAGFELTGNAQAGELTLYTPVGTTAAALSWSAQTALMRTNGDIRSFASLDALIQQAVGAEIPVAALFAWLAGDNMSVAGWSADLSQLANGRVTARRTEPAPVTELRLVLEK</sequence>
<dbReference type="STRING" id="338969.Rfer_1658"/>
<evidence type="ECO:0000256" key="8">
    <source>
        <dbReference type="ARBA" id="ARBA00023136"/>
    </source>
</evidence>
<keyword evidence="11" id="KW-0998">Cell outer membrane</keyword>
<dbReference type="Pfam" id="PF03550">
    <property type="entry name" value="LolB"/>
    <property type="match status" value="1"/>
</dbReference>
<evidence type="ECO:0000256" key="7">
    <source>
        <dbReference type="ARBA" id="ARBA00022927"/>
    </source>
</evidence>
<dbReference type="eggNOG" id="COG3017">
    <property type="taxonomic scope" value="Bacteria"/>
</dbReference>
<keyword evidence="14" id="KW-1185">Reference proteome</keyword>
<dbReference type="InterPro" id="IPR029046">
    <property type="entry name" value="LolA/LolB/LppX"/>
</dbReference>
<accession>Q21XW5</accession>
<dbReference type="KEGG" id="rfr:Rfer_1658"/>
<comment type="subunit">
    <text evidence="3">Monomer.</text>
</comment>
<keyword evidence="12 13" id="KW-0449">Lipoprotein</keyword>
<keyword evidence="9" id="KW-0564">Palmitate</keyword>
<dbReference type="AlphaFoldDB" id="Q21XW5"/>
<evidence type="ECO:0000256" key="11">
    <source>
        <dbReference type="ARBA" id="ARBA00023237"/>
    </source>
</evidence>
<dbReference type="GO" id="GO:0015031">
    <property type="term" value="P:protein transport"/>
    <property type="evidence" value="ECO:0007669"/>
    <property type="project" value="UniProtKB-KW"/>
</dbReference>
<keyword evidence="7" id="KW-0653">Protein transport</keyword>
<keyword evidence="10" id="KW-0143">Chaperone</keyword>
<dbReference type="Gene3D" id="2.50.20.10">
    <property type="entry name" value="Lipoprotein localisation LolA/LolB/LppX"/>
    <property type="match status" value="1"/>
</dbReference>
<protein>
    <recommendedName>
        <fullName evidence="4">Outer-membrane lipoprotein LolB</fullName>
    </recommendedName>
</protein>
<name>Q21XW5_ALBFT</name>
<evidence type="ECO:0000256" key="4">
    <source>
        <dbReference type="ARBA" id="ARBA00016202"/>
    </source>
</evidence>
<evidence type="ECO:0000256" key="2">
    <source>
        <dbReference type="ARBA" id="ARBA00009696"/>
    </source>
</evidence>
<evidence type="ECO:0000256" key="1">
    <source>
        <dbReference type="ARBA" id="ARBA00004459"/>
    </source>
</evidence>
<gene>
    <name evidence="13" type="ordered locus">Rfer_1658</name>
</gene>
<dbReference type="GO" id="GO:0009279">
    <property type="term" value="C:cell outer membrane"/>
    <property type="evidence" value="ECO:0007669"/>
    <property type="project" value="UniProtKB-SubCell"/>
</dbReference>
<evidence type="ECO:0000256" key="6">
    <source>
        <dbReference type="ARBA" id="ARBA00022729"/>
    </source>
</evidence>
<dbReference type="EMBL" id="CP000267">
    <property type="protein sequence ID" value="ABD69388.1"/>
    <property type="molecule type" value="Genomic_DNA"/>
</dbReference>
<reference evidence="14" key="1">
    <citation type="submission" date="2006-02" db="EMBL/GenBank/DDBJ databases">
        <title>Complete sequence of chromosome of Rhodoferax ferrireducens DSM 15236.</title>
        <authorList>
            <person name="Copeland A."/>
            <person name="Lucas S."/>
            <person name="Lapidus A."/>
            <person name="Barry K."/>
            <person name="Detter J.C."/>
            <person name="Glavina del Rio T."/>
            <person name="Hammon N."/>
            <person name="Israni S."/>
            <person name="Pitluck S."/>
            <person name="Brettin T."/>
            <person name="Bruce D."/>
            <person name="Han C."/>
            <person name="Tapia R."/>
            <person name="Gilna P."/>
            <person name="Kiss H."/>
            <person name="Schmutz J."/>
            <person name="Larimer F."/>
            <person name="Land M."/>
            <person name="Kyrpides N."/>
            <person name="Ivanova N."/>
            <person name="Richardson P."/>
        </authorList>
    </citation>
    <scope>NUCLEOTIDE SEQUENCE [LARGE SCALE GENOMIC DNA]</scope>
    <source>
        <strain evidence="14">ATCC BAA-621 / DSM 15236 / T118</strain>
    </source>
</reference>
<keyword evidence="5" id="KW-0813">Transport</keyword>
<comment type="similarity">
    <text evidence="2">Belongs to the LolB family.</text>
</comment>
<evidence type="ECO:0000256" key="5">
    <source>
        <dbReference type="ARBA" id="ARBA00022448"/>
    </source>
</evidence>
<dbReference type="SUPFAM" id="SSF89392">
    <property type="entry name" value="Prokaryotic lipoproteins and lipoprotein localization factors"/>
    <property type="match status" value="1"/>
</dbReference>
<comment type="subcellular location">
    <subcellularLocation>
        <location evidence="1">Cell outer membrane</location>
        <topology evidence="1">Lipid-anchor</topology>
    </subcellularLocation>
</comment>
<evidence type="ECO:0000256" key="12">
    <source>
        <dbReference type="ARBA" id="ARBA00023288"/>
    </source>
</evidence>
<proteinExistence type="inferred from homology"/>
<dbReference type="PROSITE" id="PS51257">
    <property type="entry name" value="PROKAR_LIPOPROTEIN"/>
    <property type="match status" value="1"/>
</dbReference>
<keyword evidence="6" id="KW-0732">Signal</keyword>